<dbReference type="Pfam" id="PF01058">
    <property type="entry name" value="Oxidored_q6"/>
    <property type="match status" value="1"/>
</dbReference>
<keyword evidence="6" id="KW-1185">Reference proteome</keyword>
<dbReference type="AlphaFoldDB" id="A0A7T5VE62"/>
<dbReference type="Gene3D" id="3.40.50.700">
    <property type="entry name" value="NADH:ubiquinone oxidoreductase-like, 20kDa subunit"/>
    <property type="match status" value="1"/>
</dbReference>
<dbReference type="KEGG" id="dog:HP555_09605"/>
<keyword evidence="2" id="KW-0574">Periplasm</keyword>
<feature type="domain" description="NADH:ubiquinone oxidoreductase-like 20kDa subunit" evidence="4">
    <location>
        <begin position="17"/>
        <end position="168"/>
    </location>
</feature>
<reference evidence="5 6" key="1">
    <citation type="submission" date="2020-05" db="EMBL/GenBank/DDBJ databases">
        <title>Complete genome of Desulfobulbus oligotrophicus.</title>
        <authorList>
            <person name="Podar M."/>
        </authorList>
    </citation>
    <scope>NUCLEOTIDE SEQUENCE [LARGE SCALE GENOMIC DNA]</scope>
    <source>
        <strain evidence="5 6">Prop6</strain>
    </source>
</reference>
<evidence type="ECO:0000313" key="6">
    <source>
        <dbReference type="Proteomes" id="UP000596092"/>
    </source>
</evidence>
<evidence type="ECO:0000256" key="3">
    <source>
        <dbReference type="ARBA" id="ARBA00023002"/>
    </source>
</evidence>
<dbReference type="GO" id="GO:0051536">
    <property type="term" value="F:iron-sulfur cluster binding"/>
    <property type="evidence" value="ECO:0007669"/>
    <property type="project" value="InterPro"/>
</dbReference>
<dbReference type="SUPFAM" id="SSF56770">
    <property type="entry name" value="HydA/Nqo6-like"/>
    <property type="match status" value="1"/>
</dbReference>
<sequence>MKGRRRPRLSFVWLQACSGCEISLLNSGERLPDLLNKVEIVYFPLLMDRKCGGEGEFDLPEADVGFVSGSVSSDEHLTLLYALRRRCRTLVSFGTCATHGGIPALRNRWSAEATLETVFPGTPGQPTLPAEVPALLDRVYSVDEKVRVDFCLPGCPPHPETIAAVIETLVTGEQPRLPGKSVCETCPTIRTGEMHRTVRRFLNNAEYNSEEPVERMRCLLEQGLLCMGPVTVGGCGGPATPLCVQARVPCRGCYGPVRSEGNQLLDMLNVLASHGVDHRSIVDRQSLLRFSGAHGLLRSVRKTEGVVLMSEKGNKKSS</sequence>
<dbReference type="GO" id="GO:0016491">
    <property type="term" value="F:oxidoreductase activity"/>
    <property type="evidence" value="ECO:0007669"/>
    <property type="project" value="UniProtKB-KW"/>
</dbReference>
<dbReference type="PANTHER" id="PTHR42845:SF2">
    <property type="entry name" value="F420-NON-REDUCING HYDROGENASE VHU SUBUNIT G"/>
    <property type="match status" value="1"/>
</dbReference>
<dbReference type="PANTHER" id="PTHR42845">
    <property type="entry name" value="COENZYME F420-REDUCING HYDROGENASE, GAMMA SUBUNIT"/>
    <property type="match status" value="1"/>
</dbReference>
<evidence type="ECO:0000256" key="2">
    <source>
        <dbReference type="ARBA" id="ARBA00022764"/>
    </source>
</evidence>
<name>A0A7T5VE62_9BACT</name>
<evidence type="ECO:0000256" key="1">
    <source>
        <dbReference type="ARBA" id="ARBA00004418"/>
    </source>
</evidence>
<dbReference type="RefSeq" id="WP_199261922.1">
    <property type="nucleotide sequence ID" value="NZ_CP054140.1"/>
</dbReference>
<accession>A0A7T5VE62</accession>
<keyword evidence="3" id="KW-0560">Oxidoreductase</keyword>
<dbReference type="Proteomes" id="UP000596092">
    <property type="component" value="Chromosome"/>
</dbReference>
<evidence type="ECO:0000259" key="4">
    <source>
        <dbReference type="Pfam" id="PF01058"/>
    </source>
</evidence>
<evidence type="ECO:0000313" key="5">
    <source>
        <dbReference type="EMBL" id="QQG66107.1"/>
    </source>
</evidence>
<dbReference type="GO" id="GO:0042597">
    <property type="term" value="C:periplasmic space"/>
    <property type="evidence" value="ECO:0007669"/>
    <property type="project" value="UniProtKB-SubCell"/>
</dbReference>
<dbReference type="InterPro" id="IPR051349">
    <property type="entry name" value="Hydrogenase_assoc-protein"/>
</dbReference>
<dbReference type="InterPro" id="IPR006137">
    <property type="entry name" value="NADH_UbQ_OxRdtase-like_20kDa"/>
</dbReference>
<comment type="subcellular location">
    <subcellularLocation>
        <location evidence="1">Periplasm</location>
    </subcellularLocation>
</comment>
<gene>
    <name evidence="5" type="ORF">HP555_09605</name>
</gene>
<dbReference type="EMBL" id="CP054140">
    <property type="protein sequence ID" value="QQG66107.1"/>
    <property type="molecule type" value="Genomic_DNA"/>
</dbReference>
<dbReference type="InterPro" id="IPR037024">
    <property type="entry name" value="NiFe_Hase_small_N_sf"/>
</dbReference>
<organism evidence="5 6">
    <name type="scientific">Desulfobulbus oligotrophicus</name>
    <dbReference type="NCBI Taxonomy" id="1909699"/>
    <lineage>
        <taxon>Bacteria</taxon>
        <taxon>Pseudomonadati</taxon>
        <taxon>Thermodesulfobacteriota</taxon>
        <taxon>Desulfobulbia</taxon>
        <taxon>Desulfobulbales</taxon>
        <taxon>Desulfobulbaceae</taxon>
        <taxon>Desulfobulbus</taxon>
    </lineage>
</organism>
<protein>
    <submittedName>
        <fullName evidence="5">Methyl viologen-reducing hydrogenase</fullName>
    </submittedName>
</protein>
<proteinExistence type="predicted"/>